<gene>
    <name evidence="1" type="ORF">F3I20_22280</name>
</gene>
<protein>
    <submittedName>
        <fullName evidence="1">DUF2971 domain-containing protein</fullName>
    </submittedName>
</protein>
<accession>A0AB34CF92</accession>
<evidence type="ECO:0000313" key="1">
    <source>
        <dbReference type="EMBL" id="KAA6118647.1"/>
    </source>
</evidence>
<reference evidence="1 2" key="1">
    <citation type="submission" date="2019-09" db="EMBL/GenBank/DDBJ databases">
        <title>Genomic diversity of phyloplane-associated Pantoea species in Pakistan cotton crop.</title>
        <authorList>
            <person name="Tufail M.R."/>
            <person name="Cook D.R."/>
        </authorList>
    </citation>
    <scope>NUCLEOTIDE SEQUENCE [LARGE SCALE GENOMIC DNA]</scope>
    <source>
        <strain evidence="1 2">B_8</strain>
    </source>
</reference>
<dbReference type="InterPro" id="IPR021352">
    <property type="entry name" value="DUF2971"/>
</dbReference>
<comment type="caution">
    <text evidence="1">The sequence shown here is derived from an EMBL/GenBank/DDBJ whole genome shotgun (WGS) entry which is preliminary data.</text>
</comment>
<keyword evidence="2" id="KW-1185">Reference proteome</keyword>
<dbReference type="Proteomes" id="UP000324255">
    <property type="component" value="Unassembled WGS sequence"/>
</dbReference>
<sequence length="269" mass="31568">MKLYHYTDLNGLKGIIENGSLWATNLYFLNDSQELLHGMECIRKAIPFITDSLPRDYVNYIVESMNKYDLRQSKNAYNISFCLEPELLSQWRGYASSQGVCLQFESDDLLQSLNFDDCEYVSNRVIYCEKGETIQAKEQIINFFNSLKQVENEEYRMLLEPLHAAKFASTVTPFFKNDRFMEEKEFRFVLYPIKGVHEINFRVGKNGLIPYIEIKAHQGDKYRGRMPIEKVIIGPSSNSEFMQNGIRMLLDQYRYRNTEVELSQTPYRG</sequence>
<dbReference type="EMBL" id="VWVM01000028">
    <property type="protein sequence ID" value="KAA6118647.1"/>
    <property type="molecule type" value="Genomic_DNA"/>
</dbReference>
<evidence type="ECO:0000313" key="2">
    <source>
        <dbReference type="Proteomes" id="UP000324255"/>
    </source>
</evidence>
<organism evidence="1 2">
    <name type="scientific">Candidatus Pantoea gossypiicola</name>
    <dbReference type="NCBI Taxonomy" id="2608008"/>
    <lineage>
        <taxon>Bacteria</taxon>
        <taxon>Pseudomonadati</taxon>
        <taxon>Pseudomonadota</taxon>
        <taxon>Gammaproteobacteria</taxon>
        <taxon>Enterobacterales</taxon>
        <taxon>Erwiniaceae</taxon>
        <taxon>Pantoea</taxon>
    </lineage>
</organism>
<dbReference type="Pfam" id="PF11185">
    <property type="entry name" value="DUF2971"/>
    <property type="match status" value="1"/>
</dbReference>
<name>A0AB34CF92_9GAMM</name>
<proteinExistence type="predicted"/>
<dbReference type="AlphaFoldDB" id="A0AB34CF92"/>